<keyword evidence="2" id="KW-1185">Reference proteome</keyword>
<dbReference type="PaxDb" id="610130-Closa_0966"/>
<dbReference type="Gene3D" id="1.10.10.10">
    <property type="entry name" value="Winged helix-like DNA-binding domain superfamily/Winged helix DNA-binding domain"/>
    <property type="match status" value="1"/>
</dbReference>
<dbReference type="KEGG" id="csh:Closa_0966"/>
<dbReference type="AlphaFoldDB" id="D9R6S9"/>
<dbReference type="Proteomes" id="UP000001662">
    <property type="component" value="Chromosome"/>
</dbReference>
<sequence length="170" mass="19345">MEKQTNINEKRKVPDSRSYHRTKMQKELIIEKLKERGCRITKQRCTLLDVILEHECSSCKEIYYKATGVDDTIGAATVYRMVNILEEIGAISRKNMYKIVYSETCPMEEACTVVLDDETTYQLSAKNWNQVVQAGLTACGYLEGQKISSIIVKPCECEKADCISHGVSYN</sequence>
<accession>D9R6S9</accession>
<gene>
    <name evidence="1" type="ordered locus">Closa_0966</name>
</gene>
<proteinExistence type="predicted"/>
<dbReference type="InterPro" id="IPR036390">
    <property type="entry name" value="WH_DNA-bd_sf"/>
</dbReference>
<protein>
    <submittedName>
        <fullName evidence="1">Ferric uptake regulator, Fur family</fullName>
    </submittedName>
</protein>
<dbReference type="InterPro" id="IPR002481">
    <property type="entry name" value="FUR"/>
</dbReference>
<dbReference type="eggNOG" id="COG0735">
    <property type="taxonomic scope" value="Bacteria"/>
</dbReference>
<name>D9R6S9_LACSW</name>
<dbReference type="STRING" id="610130.Closa_0966"/>
<dbReference type="GO" id="GO:0003700">
    <property type="term" value="F:DNA-binding transcription factor activity"/>
    <property type="evidence" value="ECO:0007669"/>
    <property type="project" value="InterPro"/>
</dbReference>
<organism evidence="1 2">
    <name type="scientific">Lacrimispora saccharolytica (strain ATCC 35040 / DSM 2544 / NRCC 2533 / WM1)</name>
    <name type="common">Clostridium saccharolyticum</name>
    <dbReference type="NCBI Taxonomy" id="610130"/>
    <lineage>
        <taxon>Bacteria</taxon>
        <taxon>Bacillati</taxon>
        <taxon>Bacillota</taxon>
        <taxon>Clostridia</taxon>
        <taxon>Lachnospirales</taxon>
        <taxon>Lachnospiraceae</taxon>
        <taxon>Lacrimispora</taxon>
    </lineage>
</organism>
<reference evidence="1" key="1">
    <citation type="submission" date="2010-07" db="EMBL/GenBank/DDBJ databases">
        <title>Complete sequence of Clostridium saccharolyticum WM1.</title>
        <authorList>
            <consortium name="US DOE Joint Genome Institute"/>
            <person name="Lucas S."/>
            <person name="Copeland A."/>
            <person name="Lapidus A."/>
            <person name="Cheng J.-F."/>
            <person name="Bruce D."/>
            <person name="Goodwin L."/>
            <person name="Pitluck S."/>
            <person name="Chertkov O."/>
            <person name="Detter J.C."/>
            <person name="Han C."/>
            <person name="Tapia R."/>
            <person name="Land M."/>
            <person name="Hauser L."/>
            <person name="Chang Y.-J."/>
            <person name="Jeffries C."/>
            <person name="Kyrpides N."/>
            <person name="Ivanova N."/>
            <person name="Mikhailova N."/>
            <person name="Mouttaki H."/>
            <person name="Lin L."/>
            <person name="Zhou J."/>
            <person name="Hemme C.L."/>
            <person name="Woyke T."/>
        </authorList>
    </citation>
    <scope>NUCLEOTIDE SEQUENCE [LARGE SCALE GENOMIC DNA]</scope>
    <source>
        <strain evidence="1">WM1</strain>
    </source>
</reference>
<dbReference type="InterPro" id="IPR036388">
    <property type="entry name" value="WH-like_DNA-bd_sf"/>
</dbReference>
<dbReference type="SUPFAM" id="SSF46785">
    <property type="entry name" value="Winged helix' DNA-binding domain"/>
    <property type="match status" value="1"/>
</dbReference>
<dbReference type="HOGENOM" id="CLU_124840_0_0_9"/>
<evidence type="ECO:0000313" key="1">
    <source>
        <dbReference type="EMBL" id="ADL03585.1"/>
    </source>
</evidence>
<evidence type="ECO:0000313" key="2">
    <source>
        <dbReference type="Proteomes" id="UP000001662"/>
    </source>
</evidence>
<dbReference type="EMBL" id="CP002109">
    <property type="protein sequence ID" value="ADL03585.1"/>
    <property type="molecule type" value="Genomic_DNA"/>
</dbReference>
<dbReference type="Pfam" id="PF01475">
    <property type="entry name" value="FUR"/>
    <property type="match status" value="1"/>
</dbReference>